<evidence type="ECO:0000313" key="3">
    <source>
        <dbReference type="Proteomes" id="UP000068210"/>
    </source>
</evidence>
<proteinExistence type="predicted"/>
<dbReference type="HOGENOM" id="CLU_118626_0_0_6"/>
<sequence>MQREVNMNRHYYVSDDLDDLERVEQELEAKGIDTEQIHVLSEQDAELERHRLHSVPSMMKTNVVDAGTRGLYIGLALAALVLVVAYFGGWTQTRVGWIPFIFLALVLFGFSIWEGGFFGFQKSNRAFRPLQDKLRQGKHVFFVDVEPAQEPLLEQVVSHHPKLEIAGTGAAMPHWIMNGEKKWHRFRNRL</sequence>
<name>A0A0C4WQZ0_9GAMM</name>
<evidence type="ECO:0000256" key="1">
    <source>
        <dbReference type="SAM" id="Phobius"/>
    </source>
</evidence>
<organism evidence="2 3">
    <name type="scientific">Azotobacter chroococcum NCIMB 8003</name>
    <dbReference type="NCBI Taxonomy" id="1328314"/>
    <lineage>
        <taxon>Bacteria</taxon>
        <taxon>Pseudomonadati</taxon>
        <taxon>Pseudomonadota</taxon>
        <taxon>Gammaproteobacteria</taxon>
        <taxon>Pseudomonadales</taxon>
        <taxon>Pseudomonadaceae</taxon>
        <taxon>Azotobacter</taxon>
    </lineage>
</organism>
<feature type="transmembrane region" description="Helical" evidence="1">
    <location>
        <begin position="97"/>
        <end position="120"/>
    </location>
</feature>
<evidence type="ECO:0008006" key="4">
    <source>
        <dbReference type="Google" id="ProtNLM"/>
    </source>
</evidence>
<reference evidence="2 3" key="1">
    <citation type="journal article" date="2015" name="PLoS ONE">
        <title>Azotobacter Genomes: The Genome of Azotobacter chroococcum NCIMB 8003 (ATCC 4412).</title>
        <authorList>
            <person name="Robson R.L."/>
            <person name="Jones R."/>
            <person name="Robson R.M."/>
            <person name="Schwartz A."/>
            <person name="Richardson T.H."/>
        </authorList>
    </citation>
    <scope>NUCLEOTIDE SEQUENCE [LARGE SCALE GENOMIC DNA]</scope>
    <source>
        <strain evidence="2 3">NCIMB 8003</strain>
    </source>
</reference>
<evidence type="ECO:0000313" key="2">
    <source>
        <dbReference type="EMBL" id="AJE21995.1"/>
    </source>
</evidence>
<keyword evidence="1" id="KW-0812">Transmembrane</keyword>
<protein>
    <recommendedName>
        <fullName evidence="4">Magnesium transporter</fullName>
    </recommendedName>
</protein>
<keyword evidence="3" id="KW-1185">Reference proteome</keyword>
<accession>A0A0C4WQZ0</accession>
<dbReference type="KEGG" id="acx:Achr_25680"/>
<dbReference type="STRING" id="1328314.Achr_25680"/>
<feature type="transmembrane region" description="Helical" evidence="1">
    <location>
        <begin position="70"/>
        <end position="91"/>
    </location>
</feature>
<keyword evidence="1" id="KW-1133">Transmembrane helix</keyword>
<gene>
    <name evidence="2" type="ORF">Achr_25680</name>
</gene>
<keyword evidence="1" id="KW-0472">Membrane</keyword>
<dbReference type="EMBL" id="CP010415">
    <property type="protein sequence ID" value="AJE21995.1"/>
    <property type="molecule type" value="Genomic_DNA"/>
</dbReference>
<dbReference type="Proteomes" id="UP000068210">
    <property type="component" value="Chromosome"/>
</dbReference>
<dbReference type="AlphaFoldDB" id="A0A0C4WQZ0"/>